<dbReference type="AlphaFoldDB" id="A0A5B0R9J8"/>
<accession>A0A5B0R9J8</accession>
<dbReference type="Proteomes" id="UP000325313">
    <property type="component" value="Unassembled WGS sequence"/>
</dbReference>
<proteinExistence type="predicted"/>
<dbReference type="EMBL" id="VDEP01000237">
    <property type="protein sequence ID" value="KAA1121793.1"/>
    <property type="molecule type" value="Genomic_DNA"/>
</dbReference>
<name>A0A5B0R9J8_PUCGR</name>
<reference evidence="1 2" key="1">
    <citation type="submission" date="2019-05" db="EMBL/GenBank/DDBJ databases">
        <title>Emergence of the Ug99 lineage of the wheat stem rust pathogen through somatic hybridization.</title>
        <authorList>
            <person name="Li F."/>
            <person name="Upadhyaya N.M."/>
            <person name="Sperschneider J."/>
            <person name="Matny O."/>
            <person name="Nguyen-Phuc H."/>
            <person name="Mago R."/>
            <person name="Raley C."/>
            <person name="Miller M.E."/>
            <person name="Silverstein K.A.T."/>
            <person name="Henningsen E."/>
            <person name="Hirsch C.D."/>
            <person name="Visser B."/>
            <person name="Pretorius Z.A."/>
            <person name="Steffenson B.J."/>
            <person name="Schwessinger B."/>
            <person name="Dodds P.N."/>
            <person name="Figueroa M."/>
        </authorList>
    </citation>
    <scope>NUCLEOTIDE SEQUENCE [LARGE SCALE GENOMIC DNA]</scope>
    <source>
        <strain evidence="1 2">Ug99</strain>
    </source>
</reference>
<sequence>MIPGVERAAAHAANRRLRSRIAHLRIQTISHYARRGGGESNQQWSIIDEQLVDLRARPALYQRAFYKLIVQLDAAMFGEKLYADMDVEKIKTPTEEEVLAQMDLMAQERLNATEANNESGEE</sequence>
<gene>
    <name evidence="1" type="ORF">PGTUg99_030188</name>
</gene>
<organism evidence="1 2">
    <name type="scientific">Puccinia graminis f. sp. tritici</name>
    <dbReference type="NCBI Taxonomy" id="56615"/>
    <lineage>
        <taxon>Eukaryota</taxon>
        <taxon>Fungi</taxon>
        <taxon>Dikarya</taxon>
        <taxon>Basidiomycota</taxon>
        <taxon>Pucciniomycotina</taxon>
        <taxon>Pucciniomycetes</taxon>
        <taxon>Pucciniales</taxon>
        <taxon>Pucciniaceae</taxon>
        <taxon>Puccinia</taxon>
    </lineage>
</organism>
<evidence type="ECO:0000313" key="2">
    <source>
        <dbReference type="Proteomes" id="UP000325313"/>
    </source>
</evidence>
<comment type="caution">
    <text evidence="1">The sequence shown here is derived from an EMBL/GenBank/DDBJ whole genome shotgun (WGS) entry which is preliminary data.</text>
</comment>
<protein>
    <submittedName>
        <fullName evidence="1">Uncharacterized protein</fullName>
    </submittedName>
</protein>
<evidence type="ECO:0000313" key="1">
    <source>
        <dbReference type="EMBL" id="KAA1121793.1"/>
    </source>
</evidence>